<protein>
    <submittedName>
        <fullName evidence="2">Arm DNA-binding domain-containing protein</fullName>
    </submittedName>
</protein>
<evidence type="ECO:0000313" key="3">
    <source>
        <dbReference type="Proteomes" id="UP001155077"/>
    </source>
</evidence>
<dbReference type="Pfam" id="PF17293">
    <property type="entry name" value="Arm-DNA-bind_5"/>
    <property type="match status" value="1"/>
</dbReference>
<keyword evidence="3" id="KW-1185">Reference proteome</keyword>
<sequence>MKINYSIQKGKTNKASLTPLRCRITFEKSHKQVSTGLFINPAYWNKEKQKVLYTSENSEYVNKQLSLIKQKLGQAFLMLQIQEKSFDVDDIFKLFKGEDIKKEYGVLATYKQHNDYYKKLIGKDIKEVSWQKI</sequence>
<name>A0ABT0Z3Q5_9FLAO</name>
<dbReference type="GO" id="GO:0003677">
    <property type="term" value="F:DNA binding"/>
    <property type="evidence" value="ECO:0007669"/>
    <property type="project" value="UniProtKB-KW"/>
</dbReference>
<keyword evidence="2" id="KW-0238">DNA-binding</keyword>
<accession>A0ABT0Z3Q5</accession>
<reference evidence="2" key="1">
    <citation type="submission" date="2022-06" db="EMBL/GenBank/DDBJ databases">
        <title>Gramella sediminis sp. nov., isolated from deep-sea sediment of the Indian Ocean.</title>
        <authorList>
            <person name="Yang L."/>
        </authorList>
    </citation>
    <scope>NUCLEOTIDE SEQUENCE</scope>
    <source>
        <strain evidence="2">HMD3159</strain>
    </source>
</reference>
<dbReference type="Proteomes" id="UP001155077">
    <property type="component" value="Unassembled WGS sequence"/>
</dbReference>
<proteinExistence type="predicted"/>
<evidence type="ECO:0000259" key="1">
    <source>
        <dbReference type="Pfam" id="PF17293"/>
    </source>
</evidence>
<dbReference type="RefSeq" id="WP_252112394.1">
    <property type="nucleotide sequence ID" value="NZ_JAMSCK010000003.1"/>
</dbReference>
<dbReference type="InterPro" id="IPR035386">
    <property type="entry name" value="Arm-DNA-bind_5"/>
</dbReference>
<organism evidence="2 3">
    <name type="scientific">Gramella jeungdoensis</name>
    <dbReference type="NCBI Taxonomy" id="708091"/>
    <lineage>
        <taxon>Bacteria</taxon>
        <taxon>Pseudomonadati</taxon>
        <taxon>Bacteroidota</taxon>
        <taxon>Flavobacteriia</taxon>
        <taxon>Flavobacteriales</taxon>
        <taxon>Flavobacteriaceae</taxon>
        <taxon>Christiangramia</taxon>
    </lineage>
</organism>
<comment type="caution">
    <text evidence="2">The sequence shown here is derived from an EMBL/GenBank/DDBJ whole genome shotgun (WGS) entry which is preliminary data.</text>
</comment>
<feature type="domain" description="Arm DNA-binding" evidence="1">
    <location>
        <begin position="7"/>
        <end position="91"/>
    </location>
</feature>
<evidence type="ECO:0000313" key="2">
    <source>
        <dbReference type="EMBL" id="MCM8569384.1"/>
    </source>
</evidence>
<gene>
    <name evidence="2" type="ORF">NE848_08335</name>
</gene>
<dbReference type="EMBL" id="JAMSCK010000003">
    <property type="protein sequence ID" value="MCM8569384.1"/>
    <property type="molecule type" value="Genomic_DNA"/>
</dbReference>